<gene>
    <name evidence="1" type="ORF">OPV09_24060</name>
</gene>
<protein>
    <submittedName>
        <fullName evidence="1">LamG-like jellyroll fold domain-containing protein</fullName>
    </submittedName>
</protein>
<keyword evidence="2" id="KW-1185">Reference proteome</keyword>
<dbReference type="Pfam" id="PF13385">
    <property type="entry name" value="Laminin_G_3"/>
    <property type="match status" value="1"/>
</dbReference>
<dbReference type="Gene3D" id="2.60.120.200">
    <property type="match status" value="1"/>
</dbReference>
<evidence type="ECO:0000313" key="2">
    <source>
        <dbReference type="Proteomes" id="UP001373909"/>
    </source>
</evidence>
<proteinExistence type="predicted"/>
<dbReference type="Proteomes" id="UP001373909">
    <property type="component" value="Chromosome"/>
</dbReference>
<dbReference type="SUPFAM" id="SSF51445">
    <property type="entry name" value="(Trans)glycosidases"/>
    <property type="match status" value="1"/>
</dbReference>
<dbReference type="RefSeq" id="WP_338679550.1">
    <property type="nucleotide sequence ID" value="NZ_CP142523.1"/>
</dbReference>
<organism evidence="1 2">
    <name type="scientific">Janthinobacterium aestuarii</name>
    <dbReference type="NCBI Taxonomy" id="2985511"/>
    <lineage>
        <taxon>Bacteria</taxon>
        <taxon>Pseudomonadati</taxon>
        <taxon>Pseudomonadota</taxon>
        <taxon>Betaproteobacteria</taxon>
        <taxon>Burkholderiales</taxon>
        <taxon>Oxalobacteraceae</taxon>
        <taxon>Janthinobacterium</taxon>
    </lineage>
</organism>
<dbReference type="SUPFAM" id="SSF49899">
    <property type="entry name" value="Concanavalin A-like lectins/glucanases"/>
    <property type="match status" value="1"/>
</dbReference>
<reference evidence="1 2" key="1">
    <citation type="submission" date="2024-01" db="EMBL/GenBank/DDBJ databases">
        <title>Draft genome sequences of nine bacterial species from freshwater ponds near Washington, DC.</title>
        <authorList>
            <person name="Pavloudi C."/>
            <person name="Oliver L."/>
            <person name="Slattery K."/>
            <person name="Lissner G."/>
            <person name="Saw J.H."/>
        </authorList>
    </citation>
    <scope>NUCLEOTIDE SEQUENCE [LARGE SCALE GENOMIC DNA]</scope>
    <source>
        <strain evidence="2">TB1-E2</strain>
    </source>
</reference>
<dbReference type="Gene3D" id="3.20.20.80">
    <property type="entry name" value="Glycosidases"/>
    <property type="match status" value="1"/>
</dbReference>
<evidence type="ECO:0000313" key="1">
    <source>
        <dbReference type="EMBL" id="WWO45740.1"/>
    </source>
</evidence>
<dbReference type="InterPro" id="IPR017853">
    <property type="entry name" value="GH"/>
</dbReference>
<sequence length="637" mass="69601">MQRRGVRALNSMSSTCFTGVVMPYIKVINGVMQEFNAAGVNTGKVSGIGLNAHAYLEHRNWSVTAPLAPDPKYPDYSTDFPYLAANGFKYLQVMLAPFKGKDGYWNWGEVVGEPKFASDNTLTDVNIKDSYWLAITALLDCALANGIGIIACPFWNPYAVPQLVGEAGAAGATKDEQAAAARVALVNPQSKTRRYMRAFAQAFAQHYSNHAGIAAWMAAQELMGVTGISLTATREIIQETAQLLRANDGLARMISSGNAGIAHTSPRQGSLQQYIAETLPFVNPDPVDCLCENLFPGNEYVSSALGDSADLPADFVSSSLSYLQVMQRAAHTLGKPYYLGSFCLSKKQELALQDTERQDNLHALLSAIRRTGVQLACYWDWNGGKPMEDDGLNLVETPAYSNGRKAVWDALRGEDAMRPAPPKPCFGVTKTLQFQPGLMLTVPSSVRYESADFSLSYCIRQQAFSSTVGQAQAFVAHQADKKGWALFKQDIKTFLSMWNSVGTGVNSHGHGLQVDIANRWFRCTYTVKHDGSISLYVDDFLMYQSNKMTNPFVQAAGTPLVIGHPVHALEQGTPAWQLSDVILYDRVLTPKEVYDYGQYGIVNRPVGRWKLDGNLEDSSGFGNHASTPGGLTYVNVG</sequence>
<dbReference type="EMBL" id="CP142523">
    <property type="protein sequence ID" value="WWO45740.1"/>
    <property type="molecule type" value="Genomic_DNA"/>
</dbReference>
<accession>A0ABZ2GMV9</accession>
<name>A0ABZ2GMV9_9BURK</name>
<dbReference type="InterPro" id="IPR013320">
    <property type="entry name" value="ConA-like_dom_sf"/>
</dbReference>